<dbReference type="EMBL" id="AAUW01000021">
    <property type="protein sequence ID" value="EAV41440.1"/>
    <property type="molecule type" value="Genomic_DNA"/>
</dbReference>
<protein>
    <submittedName>
        <fullName evidence="2">Uncharacterized protein</fullName>
    </submittedName>
</protein>
<reference evidence="2 3" key="1">
    <citation type="submission" date="2006-05" db="EMBL/GenBank/DDBJ databases">
        <authorList>
            <person name="King G."/>
            <person name="Ferriera S."/>
            <person name="Johnson J."/>
            <person name="Kravitz S."/>
            <person name="Beeson K."/>
            <person name="Sutton G."/>
            <person name="Rogers Y.-H."/>
            <person name="Friedman R."/>
            <person name="Frazier M."/>
            <person name="Venter J.C."/>
        </authorList>
    </citation>
    <scope>NUCLEOTIDE SEQUENCE [LARGE SCALE GENOMIC DNA]</scope>
    <source>
        <strain evidence="3">ATCC 25650 / DSM 13394 / JCM 20685 / NBRC 16684 / NCIMB 2208 / IAM 12614 / B1</strain>
    </source>
</reference>
<dbReference type="AlphaFoldDB" id="A0P0X6"/>
<accession>A0P0X6</accession>
<proteinExistence type="predicted"/>
<sequence>MVAKDTTVSPRDYDGPSGKIRSLHDLVFRTRLEALRSARKRSGSGAERKSGRSGRRTCLPAKAVKQVGVRQTNGKQPEPKDSAREGGERPPQMEFSTAIEAVSGAGRLAEADAIRIATLRRRARKEIFERIKASRDGSRDVSADLQDLLSVEFPVLFCEELLAERPQLVDLRADLQGILLILLEQDMLTAETLQLFCLGHSGVCRIPAGSLDAEALEVEARTFCDLLQRAAHGYLPDEVFAYLPERRDAIAGLYESAFAIRGMDRHIGKLQADCLFAKALALRMGGEGGSSQENDCEPGLAHVAHGELLAQPHRLLAHIGSRREPCWEMDLLLAQIALWEQEIDLHEQRALAVKSAVRPCMVERLDAAISILNARKLVGEIEETRSRASNHPSSVGASEAAQGTVLSAQEHAEETLDRAGGLPRRRLDIRWDGGRPVVVEDAGPLYRISGGMVANAAEVAGRFVDLDTLRELGASDAGSLDVGKVIQNLFEADLISTDQLRQAKRNIKGLRSAMVRCDPLDHFLSLVCFPVAAVLHSCSFVTRAVLFARSSAGLSSPMTARFHSGVKDLGKTASGSRLMKGVVSEISGQTDEQKVARFEDVFFRWVAGREYSANNNLQFPDGAVQRGLGAALANVGQNLRTSGNLNGLKNDLEGLDEALDRLQARQGEESGNSGNAASGARELLARIEARLGRRDYLLVKLSIHAAILSARSKSLDTNYLRVNAFDALEHADDIRREIADAGIANSLGLAQEDLAPLIDVYLTCAPERVAQKNAPAAASERHATYDAALLKELMSDLNDLLGGKVARKLNLAEKDRWLDELLSSVRSVPIQQKTSVTLVTNGTTPGLFGFVASLLKPALGALGVSFSRSVSYAQTVEIKRGAKQYEVRILGGEGSAMTVGMSANAQVGKLGGSAGRADVGNRGVCIKFASVEDVQKFLIEMFSEGGVSQETWLYDVKGFETVAQDTELTRLDGELRGQFGVGVGELKVSVVSAGIGLGTKSSGSVSTYRSRYFTEQKRKTFKEFSLTTTAGLLNSSLTKENVAEHAADEESNGLKPCIGTTGLTLSQSNRSTRLMRCKEVRSFDGVLTDCSRIAAVPLTGRDAIEALEVFRKTSLPIDIDPFLDSVRADEDFRTALESELHKARTNDVILVEQKLKPEILELVQQWEAEILLLEREEKRAADLRGLVDRLCTDPKSYKPEAIMIVPKRDVAKTKAVNFALFYVARTGLAENRQPATYLPVPS</sequence>
<name>A0P0X6_ROSAI</name>
<feature type="compositionally biased region" description="Basic and acidic residues" evidence="1">
    <location>
        <begin position="77"/>
        <end position="88"/>
    </location>
</feature>
<gene>
    <name evidence="2" type="ORF">SIAM614_01579</name>
</gene>
<evidence type="ECO:0000256" key="1">
    <source>
        <dbReference type="SAM" id="MobiDB-lite"/>
    </source>
</evidence>
<organism evidence="2 3">
    <name type="scientific">Roseibium aggregatum (strain ATCC 25650 / DSM 13394 / JCM 20685 / NBRC 16684 / NCIMB 2208 / IAM 12614 / B1)</name>
    <name type="common">Stappia aggregata</name>
    <dbReference type="NCBI Taxonomy" id="384765"/>
    <lineage>
        <taxon>Bacteria</taxon>
        <taxon>Pseudomonadati</taxon>
        <taxon>Pseudomonadota</taxon>
        <taxon>Alphaproteobacteria</taxon>
        <taxon>Hyphomicrobiales</taxon>
        <taxon>Stappiaceae</taxon>
        <taxon>Roseibium</taxon>
    </lineage>
</organism>
<dbReference type="Proteomes" id="UP000004848">
    <property type="component" value="Unassembled WGS sequence"/>
</dbReference>
<feature type="region of interest" description="Disordered" evidence="1">
    <location>
        <begin position="37"/>
        <end position="92"/>
    </location>
</feature>
<comment type="caution">
    <text evidence="2">The sequence shown here is derived from an EMBL/GenBank/DDBJ whole genome shotgun (WGS) entry which is preliminary data.</text>
</comment>
<evidence type="ECO:0000313" key="3">
    <source>
        <dbReference type="Proteomes" id="UP000004848"/>
    </source>
</evidence>
<evidence type="ECO:0000313" key="2">
    <source>
        <dbReference type="EMBL" id="EAV41440.1"/>
    </source>
</evidence>
<feature type="region of interest" description="Disordered" evidence="1">
    <location>
        <begin position="1"/>
        <end position="20"/>
    </location>
</feature>